<comment type="caution">
    <text evidence="11">The sequence shown here is derived from an EMBL/GenBank/DDBJ whole genome shotgun (WGS) entry which is preliminary data.</text>
</comment>
<dbReference type="EMBL" id="SOBT01000011">
    <property type="protein sequence ID" value="TDU25706.1"/>
    <property type="molecule type" value="Genomic_DNA"/>
</dbReference>
<gene>
    <name evidence="11" type="ORF">DFR24_4151</name>
</gene>
<comment type="similarity">
    <text evidence="2 7">Belongs to the thioredoxin family. DsbC subfamily.</text>
</comment>
<dbReference type="Gene3D" id="3.40.30.10">
    <property type="entry name" value="Glutaredoxin"/>
    <property type="match status" value="1"/>
</dbReference>
<evidence type="ECO:0000256" key="3">
    <source>
        <dbReference type="ARBA" id="ARBA00022729"/>
    </source>
</evidence>
<dbReference type="RefSeq" id="WP_133883310.1">
    <property type="nucleotide sequence ID" value="NZ_MWIN01000040.1"/>
</dbReference>
<feature type="chain" id="PRO_5021036565" description="Thiol:disulfide interchange protein" evidence="7">
    <location>
        <begin position="20"/>
        <end position="270"/>
    </location>
</feature>
<dbReference type="GO" id="GO:0042597">
    <property type="term" value="C:periplasmic space"/>
    <property type="evidence" value="ECO:0007669"/>
    <property type="project" value="UniProtKB-SubCell"/>
</dbReference>
<keyword evidence="4 7" id="KW-0574">Periplasm</keyword>
<keyword evidence="3 7" id="KW-0732">Signal</keyword>
<dbReference type="InterPro" id="IPR051470">
    <property type="entry name" value="Thiol:disulfide_interchange"/>
</dbReference>
<evidence type="ECO:0000313" key="12">
    <source>
        <dbReference type="Proteomes" id="UP000295341"/>
    </source>
</evidence>
<dbReference type="AlphaFoldDB" id="A0A4V3F4M0"/>
<feature type="compositionally biased region" description="Low complexity" evidence="8">
    <location>
        <begin position="27"/>
        <end position="40"/>
    </location>
</feature>
<dbReference type="PROSITE" id="PS51257">
    <property type="entry name" value="PROKAR_LIPOPROTEIN"/>
    <property type="match status" value="1"/>
</dbReference>
<proteinExistence type="inferred from homology"/>
<evidence type="ECO:0000256" key="8">
    <source>
        <dbReference type="SAM" id="MobiDB-lite"/>
    </source>
</evidence>
<comment type="function">
    <text evidence="7">Required for disulfide bond formation in some periplasmic proteins. Acts by transferring its disulfide bond to other proteins and is reduced in the process.</text>
</comment>
<accession>A0A4V3F4M0</accession>
<dbReference type="OrthoDB" id="12976at2"/>
<evidence type="ECO:0000259" key="10">
    <source>
        <dbReference type="Pfam" id="PF13098"/>
    </source>
</evidence>
<dbReference type="Proteomes" id="UP000295341">
    <property type="component" value="Unassembled WGS sequence"/>
</dbReference>
<dbReference type="PANTHER" id="PTHR35272">
    <property type="entry name" value="THIOL:DISULFIDE INTERCHANGE PROTEIN DSBC-RELATED"/>
    <property type="match status" value="1"/>
</dbReference>
<evidence type="ECO:0000256" key="4">
    <source>
        <dbReference type="ARBA" id="ARBA00022764"/>
    </source>
</evidence>
<evidence type="ECO:0000256" key="6">
    <source>
        <dbReference type="ARBA" id="ARBA00023284"/>
    </source>
</evidence>
<dbReference type="SUPFAM" id="SSF54423">
    <property type="entry name" value="DsbC/DsbG N-terminal domain-like"/>
    <property type="match status" value="1"/>
</dbReference>
<reference evidence="11 12" key="1">
    <citation type="submission" date="2019-03" db="EMBL/GenBank/DDBJ databases">
        <title>Genomic Encyclopedia of Type Strains, Phase IV (KMG-IV): sequencing the most valuable type-strain genomes for metagenomic binning, comparative biology and taxonomic classification.</title>
        <authorList>
            <person name="Goeker M."/>
        </authorList>
    </citation>
    <scope>NUCLEOTIDE SEQUENCE [LARGE SCALE GENOMIC DNA]</scope>
    <source>
        <strain evidence="11 12">DSM 26377</strain>
    </source>
</reference>
<dbReference type="InterPro" id="IPR018950">
    <property type="entry name" value="DiS-bond_isomerase_DsbC/G_N"/>
</dbReference>
<name>A0A4V3F4M0_9GAMM</name>
<dbReference type="InterPro" id="IPR033954">
    <property type="entry name" value="DiS-bond_Isoase_DsbC/G"/>
</dbReference>
<dbReference type="Pfam" id="PF13098">
    <property type="entry name" value="Thioredoxin_2"/>
    <property type="match status" value="1"/>
</dbReference>
<keyword evidence="12" id="KW-1185">Reference proteome</keyword>
<organism evidence="11 12">
    <name type="scientific">Panacagrimonas perspica</name>
    <dbReference type="NCBI Taxonomy" id="381431"/>
    <lineage>
        <taxon>Bacteria</taxon>
        <taxon>Pseudomonadati</taxon>
        <taxon>Pseudomonadota</taxon>
        <taxon>Gammaproteobacteria</taxon>
        <taxon>Nevskiales</taxon>
        <taxon>Nevskiaceae</taxon>
        <taxon>Panacagrimonas</taxon>
    </lineage>
</organism>
<evidence type="ECO:0000256" key="1">
    <source>
        <dbReference type="ARBA" id="ARBA00004418"/>
    </source>
</evidence>
<evidence type="ECO:0000259" key="9">
    <source>
        <dbReference type="Pfam" id="PF10411"/>
    </source>
</evidence>
<keyword evidence="5" id="KW-1015">Disulfide bond</keyword>
<comment type="subcellular location">
    <subcellularLocation>
        <location evidence="1 7">Periplasm</location>
    </subcellularLocation>
</comment>
<dbReference type="Pfam" id="PF10411">
    <property type="entry name" value="DsbC_N"/>
    <property type="match status" value="1"/>
</dbReference>
<feature type="region of interest" description="Disordered" evidence="8">
    <location>
        <begin position="25"/>
        <end position="47"/>
    </location>
</feature>
<evidence type="ECO:0000256" key="5">
    <source>
        <dbReference type="ARBA" id="ARBA00023157"/>
    </source>
</evidence>
<sequence length="270" mass="29049">MQKLLIPMLLAVMALAGCAPPLEEGAKTSASTGTGATPTSVQPADPNDMEALRQLVSARLKGTPVDAVRPTPLPGIYEVQSGLNFGYVTLDGRYLIEGDLNDMTTGRSLTEDTRRTARMALVNQFSDDQSIVYAPEGVPAKYTVTVFTDIDCGYCRKLHQHIAEYNADGIAVRYLFFPRSGPDTPSYFKAEKVWCAADRKAALTQAKLGSGYEGDAGCQNPVMDHLKLASQLGLRGTPAIVLPDGQLIPGYQTPDELLKALARQDASRPS</sequence>
<dbReference type="SUPFAM" id="SSF52833">
    <property type="entry name" value="Thioredoxin-like"/>
    <property type="match status" value="1"/>
</dbReference>
<evidence type="ECO:0000256" key="7">
    <source>
        <dbReference type="RuleBase" id="RU364038"/>
    </source>
</evidence>
<keyword evidence="6 7" id="KW-0676">Redox-active center</keyword>
<dbReference type="InterPro" id="IPR036249">
    <property type="entry name" value="Thioredoxin-like_sf"/>
</dbReference>
<feature type="domain" description="Thioredoxin-like fold" evidence="10">
    <location>
        <begin position="141"/>
        <end position="261"/>
    </location>
</feature>
<protein>
    <recommendedName>
        <fullName evidence="7">Thiol:disulfide interchange protein</fullName>
    </recommendedName>
</protein>
<evidence type="ECO:0000313" key="11">
    <source>
        <dbReference type="EMBL" id="TDU25706.1"/>
    </source>
</evidence>
<dbReference type="PANTHER" id="PTHR35272:SF3">
    <property type="entry name" value="THIOL:DISULFIDE INTERCHANGE PROTEIN DSBC"/>
    <property type="match status" value="1"/>
</dbReference>
<evidence type="ECO:0000256" key="2">
    <source>
        <dbReference type="ARBA" id="ARBA00009813"/>
    </source>
</evidence>
<dbReference type="InterPro" id="IPR012336">
    <property type="entry name" value="Thioredoxin-like_fold"/>
</dbReference>
<dbReference type="InterPro" id="IPR009094">
    <property type="entry name" value="DiS-bond_isomerase_DsbC/G_N_sf"/>
</dbReference>
<dbReference type="Gene3D" id="3.10.450.70">
    <property type="entry name" value="Disulphide bond isomerase, DsbC/G, N-terminal"/>
    <property type="match status" value="1"/>
</dbReference>
<dbReference type="CDD" id="cd03020">
    <property type="entry name" value="DsbA_DsbC_DsbG"/>
    <property type="match status" value="1"/>
</dbReference>
<feature type="signal peptide" evidence="7">
    <location>
        <begin position="1"/>
        <end position="19"/>
    </location>
</feature>
<feature type="domain" description="Disulphide bond isomerase DsbC/G N-terminal" evidence="9">
    <location>
        <begin position="48"/>
        <end position="111"/>
    </location>
</feature>